<accession>A0ABM1RPK7</accession>
<feature type="domain" description="Reverse transcriptase Ty1/copia-type" evidence="1">
    <location>
        <begin position="26"/>
        <end position="85"/>
    </location>
</feature>
<dbReference type="GeneID" id="109132931"/>
<evidence type="ECO:0000313" key="2">
    <source>
        <dbReference type="Proteomes" id="UP000694864"/>
    </source>
</evidence>
<evidence type="ECO:0000259" key="1">
    <source>
        <dbReference type="Pfam" id="PF07727"/>
    </source>
</evidence>
<organism evidence="2 3">
    <name type="scientific">Camelina sativa</name>
    <name type="common">False flax</name>
    <name type="synonym">Myagrum sativum</name>
    <dbReference type="NCBI Taxonomy" id="90675"/>
    <lineage>
        <taxon>Eukaryota</taxon>
        <taxon>Viridiplantae</taxon>
        <taxon>Streptophyta</taxon>
        <taxon>Embryophyta</taxon>
        <taxon>Tracheophyta</taxon>
        <taxon>Spermatophyta</taxon>
        <taxon>Magnoliopsida</taxon>
        <taxon>eudicotyledons</taxon>
        <taxon>Gunneridae</taxon>
        <taxon>Pentapetalae</taxon>
        <taxon>rosids</taxon>
        <taxon>malvids</taxon>
        <taxon>Brassicales</taxon>
        <taxon>Brassicaceae</taxon>
        <taxon>Camelineae</taxon>
        <taxon>Camelina</taxon>
    </lineage>
</organism>
<dbReference type="RefSeq" id="XP_019100945.1">
    <property type="nucleotide sequence ID" value="XM_019245400.1"/>
</dbReference>
<reference evidence="2" key="1">
    <citation type="journal article" date="2014" name="Nat. Commun.">
        <title>The emerging biofuel crop Camelina sativa retains a highly undifferentiated hexaploid genome structure.</title>
        <authorList>
            <person name="Kagale S."/>
            <person name="Koh C."/>
            <person name="Nixon J."/>
            <person name="Bollina V."/>
            <person name="Clarke W.E."/>
            <person name="Tuteja R."/>
            <person name="Spillane C."/>
            <person name="Robinson S.J."/>
            <person name="Links M.G."/>
            <person name="Clarke C."/>
            <person name="Higgins E.E."/>
            <person name="Huebert T."/>
            <person name="Sharpe A.G."/>
            <person name="Parkin I.A."/>
        </authorList>
    </citation>
    <scope>NUCLEOTIDE SEQUENCE [LARGE SCALE GENOMIC DNA]</scope>
    <source>
        <strain evidence="2">cv. DH55</strain>
    </source>
</reference>
<evidence type="ECO:0000313" key="3">
    <source>
        <dbReference type="RefSeq" id="XP_019100945.1"/>
    </source>
</evidence>
<proteinExistence type="predicted"/>
<protein>
    <submittedName>
        <fullName evidence="3">Uncharacterized protein LOC109132931</fullName>
    </submittedName>
</protein>
<dbReference type="Pfam" id="PF07727">
    <property type="entry name" value="RVT_2"/>
    <property type="match status" value="1"/>
</dbReference>
<sequence length="103" mass="11645">MSLTPNLKRNSALKDPNWTAAMNEEMSSKWVFRVKLHADSSLDKYKARLVAQGFKQEEGIDYLETYSPVVRTTTVRAILYFASKKYTTQFQAACAASLDNSPC</sequence>
<dbReference type="InterPro" id="IPR013103">
    <property type="entry name" value="RVT_2"/>
</dbReference>
<gene>
    <name evidence="3" type="primary">LOC109132931</name>
</gene>
<reference evidence="3" key="2">
    <citation type="submission" date="2025-08" db="UniProtKB">
        <authorList>
            <consortium name="RefSeq"/>
        </authorList>
    </citation>
    <scope>IDENTIFICATION</scope>
    <source>
        <tissue evidence="3">Leaf</tissue>
    </source>
</reference>
<name>A0ABM1RPK7_CAMSA</name>
<dbReference type="Proteomes" id="UP000694864">
    <property type="component" value="Chromosome 5"/>
</dbReference>
<keyword evidence="2" id="KW-1185">Reference proteome</keyword>